<keyword evidence="2" id="KW-1185">Reference proteome</keyword>
<accession>A0ACC3N3Z8</accession>
<evidence type="ECO:0000313" key="2">
    <source>
        <dbReference type="Proteomes" id="UP001281147"/>
    </source>
</evidence>
<protein>
    <submittedName>
        <fullName evidence="1">Uncharacterized protein</fullName>
    </submittedName>
</protein>
<proteinExistence type="predicted"/>
<sequence length="1498" mass="158491">MSQFPVSFEPSRDLASERAHGGTMPEFPKDSLNSTPSTQSNKSFPAHTVPDTVMAEQISHNVVDNNGSASGWPLVDAVANTTTHIPADDGVHQQPLPETKTDGLQMLQSTNQHATNINAITSSPAPGSQAADAAAEPSAGDAAGTVTETNTVDSEANTLDKSSDAPIHLTNGLGDATGSGDGVLDEGFVDASLNSDAEGSRGDASEQKKDEKHHTRMSSVKKPANFSKVSVTKNFLAKSATATPTAVAKSGDKPSPAGTPLQLSAAKPRLIAKTGASLRDVQKARIGAESATGPDASKVWNKNRPVPPPPPKQFTDEELKQQYGIHLATRLQSDETGKESKWADIDDDEDDWAPETVVWMDGTKSTLTPQDAANLQKEQAAADPQPTKPAEGAKPSLALKKPTELGPTKTILKPGLSAAAAQAKQNGLPAGASTGKSSQAKSPAATPSKSPWAALPPVEKVSPINPPVQQPPAPKFMSQDARAYESAAPSQPPREIAADTFDRSWREGEGGTRELFNSTNGRYEPAPEGRRTSVKPDSMRKPSVLQRPSQNAAGPAEPSSAFQTRTTSQADGYGRRRGSSIAQDGVPAPRRKSVSRGTDLSPASQRCASVVVGHDMQTSPRAAKNEPAQPVFSQLTAWQQQMPPRPEQGTEGEVEAVEDPVKVQERVMREKRELAKKRRLEEEEQKEAEKQERLKARLAGLEGAGKSRKEREAEAAAAATAVTPSGEKPPEVITATRNLEEARAQPAQPAETAAMAAPALEAQSLPSAPEAPLVPSTMGPVETVPSPIPPKPQPSSLPEGPTSTADHDRRQAPRHHLSPRANARAPFQQQPSAYRPPASSYSSPGDRKQQPFGRSPLQNNDAFSTPWPTTAPNGNVWGTSGIGNGTFESANGFAPMPMPQQTSSLPPPPGMGRPSPSARISPQGVAQESRSPSVQQQAAVEPQRGFAPPGFESRPDPFANQARANGTSPIPGLARPPHAPGPIAPPSRSQQQQSGQHSDKLKAWGAAAENLPRKYQSDAEAAVERSREAVSSAPRDDTIKETFKRTSAQQGRLGAPRKYDQTEFTVHDAEGSRPVQTLSPAPPNAQTQPSGPFSTASPLQQDPWKAAGERTVRIPDGSLNAAHGGLPAQQPPIGPPTTQQQVSSGPAGSLVTQDSPVPPSAATKDQSPPPPETSSHPVNSGNARQPLVKLPPGRPVVKLPPAPSPMPPQSPLLSQSSVLLPQRPISNWGAPKPLAMQPSWQERFNGLFNRTAISTEVPPSPPKTPPKAPSAALAVTSSSRTVMDDAPATEATVSLPQAKRVTSSEGFIIDDSADIISKPRIEQMFTEELNFGSTPKVALPRGLIYDKILSPMPRSMMNTAPDSRLEIRASLELNMRDIHPQKYVGIFVHLPQLKLNNRMAKRNTTSHQSGGYQDRKPSGKFNKQRDAVAPPSTNGTPSSSSRQPSFQKPVAPAPGPQAATGNPTTETARKPSAPRGGFAGYRGGRGSHAPQQAVKPVQ</sequence>
<dbReference type="Proteomes" id="UP001281147">
    <property type="component" value="Unassembled WGS sequence"/>
</dbReference>
<name>A0ACC3N3Z8_9PEZI</name>
<dbReference type="EMBL" id="JAUTXU010000092">
    <property type="protein sequence ID" value="KAK3709464.1"/>
    <property type="molecule type" value="Genomic_DNA"/>
</dbReference>
<reference evidence="1" key="1">
    <citation type="submission" date="2023-07" db="EMBL/GenBank/DDBJ databases">
        <title>Black Yeasts Isolated from many extreme environments.</title>
        <authorList>
            <person name="Coleine C."/>
            <person name="Stajich J.E."/>
            <person name="Selbmann L."/>
        </authorList>
    </citation>
    <scope>NUCLEOTIDE SEQUENCE</scope>
    <source>
        <strain evidence="1">CCFEE 5714</strain>
    </source>
</reference>
<evidence type="ECO:0000313" key="1">
    <source>
        <dbReference type="EMBL" id="KAK3709464.1"/>
    </source>
</evidence>
<gene>
    <name evidence="1" type="ORF">LTR37_010837</name>
</gene>
<comment type="caution">
    <text evidence="1">The sequence shown here is derived from an EMBL/GenBank/DDBJ whole genome shotgun (WGS) entry which is preliminary data.</text>
</comment>
<organism evidence="1 2">
    <name type="scientific">Vermiconidia calcicola</name>
    <dbReference type="NCBI Taxonomy" id="1690605"/>
    <lineage>
        <taxon>Eukaryota</taxon>
        <taxon>Fungi</taxon>
        <taxon>Dikarya</taxon>
        <taxon>Ascomycota</taxon>
        <taxon>Pezizomycotina</taxon>
        <taxon>Dothideomycetes</taxon>
        <taxon>Dothideomycetidae</taxon>
        <taxon>Mycosphaerellales</taxon>
        <taxon>Extremaceae</taxon>
        <taxon>Vermiconidia</taxon>
    </lineage>
</organism>